<evidence type="ECO:0000256" key="16">
    <source>
        <dbReference type="SAM" id="Phobius"/>
    </source>
</evidence>
<proteinExistence type="inferred from homology"/>
<dbReference type="GO" id="GO:0005024">
    <property type="term" value="F:transforming growth factor beta receptor activity"/>
    <property type="evidence" value="ECO:0007669"/>
    <property type="project" value="TreeGrafter"/>
</dbReference>
<evidence type="ECO:0000256" key="3">
    <source>
        <dbReference type="ARBA" id="ARBA00012401"/>
    </source>
</evidence>
<keyword evidence="9" id="KW-0418">Kinase</keyword>
<feature type="chain" id="PRO_5025472427" description="receptor protein serine/threonine kinase" evidence="17">
    <location>
        <begin position="19"/>
        <end position="997"/>
    </location>
</feature>
<dbReference type="EC" id="2.7.11.30" evidence="3"/>
<evidence type="ECO:0000256" key="2">
    <source>
        <dbReference type="ARBA" id="ARBA00009605"/>
    </source>
</evidence>
<dbReference type="Ensembl" id="ENSMMDT00005051087.1">
    <property type="protein sequence ID" value="ENSMMDP00005050095.1"/>
    <property type="gene ID" value="ENSMMDG00005022748.1"/>
</dbReference>
<feature type="region of interest" description="Disordered" evidence="15">
    <location>
        <begin position="693"/>
        <end position="725"/>
    </location>
</feature>
<evidence type="ECO:0000256" key="11">
    <source>
        <dbReference type="ARBA" id="ARBA00022989"/>
    </source>
</evidence>
<keyword evidence="4" id="KW-0723">Serine/threonine-protein kinase</keyword>
<dbReference type="InterPro" id="IPR000333">
    <property type="entry name" value="TGFB_receptor"/>
</dbReference>
<evidence type="ECO:0000313" key="19">
    <source>
        <dbReference type="Ensembl" id="ENSMMDP00005050095.1"/>
    </source>
</evidence>
<protein>
    <recommendedName>
        <fullName evidence="3">receptor protein serine/threonine kinase</fullName>
        <ecNumber evidence="3">2.7.11.30</ecNumber>
    </recommendedName>
</protein>
<comment type="similarity">
    <text evidence="2">Belongs to the protein kinase superfamily. TKL Ser/Thr protein kinase family. TGFB receptor subfamily.</text>
</comment>
<dbReference type="InterPro" id="IPR017441">
    <property type="entry name" value="Protein_kinase_ATP_BS"/>
</dbReference>
<gene>
    <name evidence="19" type="primary">BMPR2</name>
</gene>
<evidence type="ECO:0000256" key="8">
    <source>
        <dbReference type="ARBA" id="ARBA00022741"/>
    </source>
</evidence>
<organism evidence="19 20">
    <name type="scientific">Myripristis murdjan</name>
    <name type="common">pinecone soldierfish</name>
    <dbReference type="NCBI Taxonomy" id="586833"/>
    <lineage>
        <taxon>Eukaryota</taxon>
        <taxon>Metazoa</taxon>
        <taxon>Chordata</taxon>
        <taxon>Craniata</taxon>
        <taxon>Vertebrata</taxon>
        <taxon>Euteleostomi</taxon>
        <taxon>Actinopterygii</taxon>
        <taxon>Neopterygii</taxon>
        <taxon>Teleostei</taxon>
        <taxon>Neoteleostei</taxon>
        <taxon>Acanthomorphata</taxon>
        <taxon>Holocentriformes</taxon>
        <taxon>Holocentridae</taxon>
        <taxon>Myripristis</taxon>
    </lineage>
</organism>
<keyword evidence="6 16" id="KW-0812">Transmembrane</keyword>
<feature type="domain" description="Protein kinase" evidence="18">
    <location>
        <begin position="200"/>
        <end position="505"/>
    </location>
</feature>
<reference evidence="19" key="2">
    <citation type="submission" date="2025-08" db="UniProtKB">
        <authorList>
            <consortium name="Ensembl"/>
        </authorList>
    </citation>
    <scope>IDENTIFICATION</scope>
</reference>
<dbReference type="PANTHER" id="PTHR23255">
    <property type="entry name" value="TRANSFORMING GROWTH FACTOR-BETA RECEPTOR TYPE I AND II"/>
    <property type="match status" value="1"/>
</dbReference>
<evidence type="ECO:0000256" key="10">
    <source>
        <dbReference type="ARBA" id="ARBA00022840"/>
    </source>
</evidence>
<dbReference type="CDD" id="cd14054">
    <property type="entry name" value="STKc_BMPR2_AMHR2"/>
    <property type="match status" value="1"/>
</dbReference>
<feature type="region of interest" description="Disordered" evidence="15">
    <location>
        <begin position="780"/>
        <end position="921"/>
    </location>
</feature>
<evidence type="ECO:0000256" key="4">
    <source>
        <dbReference type="ARBA" id="ARBA00022527"/>
    </source>
</evidence>
<feature type="compositionally biased region" description="Low complexity" evidence="15">
    <location>
        <begin position="902"/>
        <end position="914"/>
    </location>
</feature>
<dbReference type="PANTHER" id="PTHR23255:SF63">
    <property type="entry name" value="BONE MORPHOGENETIC PROTEIN RECEPTOR TYPE-2"/>
    <property type="match status" value="1"/>
</dbReference>
<keyword evidence="12 16" id="KW-0472">Membrane</keyword>
<dbReference type="CDD" id="cd23614">
    <property type="entry name" value="TFP_LU_ECD_BMPR2"/>
    <property type="match status" value="1"/>
</dbReference>
<dbReference type="Gene3D" id="3.30.200.20">
    <property type="entry name" value="Phosphorylase Kinase, domain 1"/>
    <property type="match status" value="1"/>
</dbReference>
<dbReference type="PROSITE" id="PS50011">
    <property type="entry name" value="PROTEIN_KINASE_DOM"/>
    <property type="match status" value="1"/>
</dbReference>
<dbReference type="GO" id="GO:0005524">
    <property type="term" value="F:ATP binding"/>
    <property type="evidence" value="ECO:0007669"/>
    <property type="project" value="UniProtKB-UniRule"/>
</dbReference>
<evidence type="ECO:0000256" key="14">
    <source>
        <dbReference type="PROSITE-ProRule" id="PRU10141"/>
    </source>
</evidence>
<dbReference type="Gene3D" id="2.10.60.10">
    <property type="entry name" value="CD59"/>
    <property type="match status" value="1"/>
</dbReference>
<evidence type="ECO:0000256" key="7">
    <source>
        <dbReference type="ARBA" id="ARBA00022729"/>
    </source>
</evidence>
<dbReference type="Pfam" id="PF00069">
    <property type="entry name" value="Pkinase"/>
    <property type="match status" value="1"/>
</dbReference>
<keyword evidence="11 16" id="KW-1133">Transmembrane helix</keyword>
<dbReference type="SUPFAM" id="SSF57302">
    <property type="entry name" value="Snake toxin-like"/>
    <property type="match status" value="1"/>
</dbReference>
<feature type="signal peptide" evidence="17">
    <location>
        <begin position="1"/>
        <end position="18"/>
    </location>
</feature>
<keyword evidence="7 17" id="KW-0732">Signal</keyword>
<evidence type="ECO:0000256" key="6">
    <source>
        <dbReference type="ARBA" id="ARBA00022692"/>
    </source>
</evidence>
<feature type="compositionally biased region" description="Low complexity" evidence="15">
    <location>
        <begin position="863"/>
        <end position="884"/>
    </location>
</feature>
<keyword evidence="8 14" id="KW-0547">Nucleotide-binding</keyword>
<evidence type="ECO:0000256" key="5">
    <source>
        <dbReference type="ARBA" id="ARBA00022679"/>
    </source>
</evidence>
<dbReference type="FunFam" id="1.10.510.10:FF:000180">
    <property type="entry name" value="Receptor protein serine/threonine kinase"/>
    <property type="match status" value="1"/>
</dbReference>
<evidence type="ECO:0000259" key="18">
    <source>
        <dbReference type="PROSITE" id="PS50011"/>
    </source>
</evidence>
<accession>A0A668A5G1</accession>
<feature type="compositionally biased region" description="Basic residues" evidence="15">
    <location>
        <begin position="849"/>
        <end position="861"/>
    </location>
</feature>
<evidence type="ECO:0000256" key="17">
    <source>
        <dbReference type="SAM" id="SignalP"/>
    </source>
</evidence>
<dbReference type="InterPro" id="IPR008266">
    <property type="entry name" value="Tyr_kinase_AS"/>
</dbReference>
<dbReference type="PROSITE" id="PS00109">
    <property type="entry name" value="PROTEIN_KINASE_TYR"/>
    <property type="match status" value="1"/>
</dbReference>
<dbReference type="GO" id="GO:0005886">
    <property type="term" value="C:plasma membrane"/>
    <property type="evidence" value="ECO:0007669"/>
    <property type="project" value="TreeGrafter"/>
</dbReference>
<feature type="compositionally biased region" description="Low complexity" evidence="15">
    <location>
        <begin position="693"/>
        <end position="710"/>
    </location>
</feature>
<feature type="compositionally biased region" description="Basic and acidic residues" evidence="15">
    <location>
        <begin position="830"/>
        <end position="848"/>
    </location>
</feature>
<dbReference type="InterPro" id="IPR045860">
    <property type="entry name" value="Snake_toxin-like_sf"/>
</dbReference>
<dbReference type="GO" id="GO:0030509">
    <property type="term" value="P:BMP signaling pathway"/>
    <property type="evidence" value="ECO:0007669"/>
    <property type="project" value="TreeGrafter"/>
</dbReference>
<feature type="transmembrane region" description="Helical" evidence="16">
    <location>
        <begin position="148"/>
        <end position="169"/>
    </location>
</feature>
<dbReference type="Gene3D" id="1.10.510.10">
    <property type="entry name" value="Transferase(Phosphotransferase) domain 1"/>
    <property type="match status" value="1"/>
</dbReference>
<keyword evidence="10 14" id="KW-0067">ATP-binding</keyword>
<dbReference type="GO" id="GO:0043235">
    <property type="term" value="C:receptor complex"/>
    <property type="evidence" value="ECO:0007669"/>
    <property type="project" value="TreeGrafter"/>
</dbReference>
<evidence type="ECO:0000313" key="20">
    <source>
        <dbReference type="Proteomes" id="UP000472263"/>
    </source>
</evidence>
<reference evidence="19" key="3">
    <citation type="submission" date="2025-09" db="UniProtKB">
        <authorList>
            <consortium name="Ensembl"/>
        </authorList>
    </citation>
    <scope>IDENTIFICATION</scope>
</reference>
<sequence>MCVCLCVCVCVCRRYIAAQTEERECAFADRQWAELQDGPANEHRGTVWENATVRCTHGSRCYGLWEKSQDGEIHLVKQGCWTHIGDQQECLGDRCLVTATPSQIQNGSYRFCCCSRDLCNVNFTEAPPTEPTAALSPDPQPLPREETLLIVLVTVTIAAILVVGLFLGYRMLTGNQKQGLSSLDVMEAASSEPAVDLDNLKLLELIGRGRYGSVYRGCLNERCVAVKLFSSANRHNYANERAIYRLPLLRQHDNIARFLAADERMTADGRSEYLIVMEYYPHGCLSRYLSLHTADWLTCCRMTHSLTRGLAFLHTELCRGDQYKAAVCHRDVSSRNVLVRADLSCVLADFGLSMKLTGSRLARPGDDDSMAISEVGTVRYMAPEVLGGAVNLRDCESALKQVDMYAVGLIYWETFMRCSDLFPGEAVPDYQLAFQAETGNHPSFEEMQILVAREKQRPRFPDAWKENSLAVRSLKETMEDCWDQDAEARLTAQCAEERLADLSLLSPAAGSTAIHNQRNLSSGRWPPPVGSSSFIEDLQVGGVKNLQGDGHLATVITTTATGRAGGATAVAEKNRNYERQQAQVAVCVCVCVYGSVSVSASSPGTVLSTVSESEHTGGAVLSVPVCLQLTEEDLEATKLDPKEVDKNLRESSDENLMEHSQKQFIRLWGSSSKNCPTLSPVFSLQVNGSVAAQTEQGGAGGAEPPALATIHPPPPLPKQQNLPQRPTSLHLQPKIKESASAASRLKFGKLKSNNRQVETGVAKMNTVTVAVAEPHLVTTVTNNTGTTGGIAVGNRGRTNLAGPQVEEEEKMEGGMSGGEDSRLNLLNSSPDEHEPLLSREQPPAERDHLPHHHHHHHHHQSRAPAAPEAPEAPAVPEASVPGGALEPQMRQNKPRRPERPCSLDLSSSSDVSLSEDSRSLSGEKIKRRVKTPYALKKWRPATWVVSMDTSLDIDLDTNSGSVSIPKINQSKSSMAVFLVGGGATATMTSDPRGVTCL</sequence>
<comment type="subcellular location">
    <subcellularLocation>
        <location evidence="1">Membrane</location>
        <topology evidence="1">Single-pass type I membrane protein</topology>
    </subcellularLocation>
</comment>
<dbReference type="InterPro" id="IPR011009">
    <property type="entry name" value="Kinase-like_dom_sf"/>
</dbReference>
<evidence type="ECO:0000256" key="9">
    <source>
        <dbReference type="ARBA" id="ARBA00022777"/>
    </source>
</evidence>
<dbReference type="InterPro" id="IPR000472">
    <property type="entry name" value="Activin_recp"/>
</dbReference>
<dbReference type="SUPFAM" id="SSF56112">
    <property type="entry name" value="Protein kinase-like (PK-like)"/>
    <property type="match status" value="1"/>
</dbReference>
<evidence type="ECO:0000256" key="12">
    <source>
        <dbReference type="ARBA" id="ARBA00023136"/>
    </source>
</evidence>
<reference evidence="19" key="1">
    <citation type="submission" date="2019-06" db="EMBL/GenBank/DDBJ databases">
        <authorList>
            <consortium name="Wellcome Sanger Institute Data Sharing"/>
        </authorList>
    </citation>
    <scope>NUCLEOTIDE SEQUENCE [LARGE SCALE GENOMIC DNA]</scope>
</reference>
<evidence type="ECO:0000256" key="15">
    <source>
        <dbReference type="SAM" id="MobiDB-lite"/>
    </source>
</evidence>
<dbReference type="AlphaFoldDB" id="A0A668A5G1"/>
<dbReference type="FunFam" id="3.30.200.20:FF:000174">
    <property type="entry name" value="Receptor protein serine/threonine kinase"/>
    <property type="match status" value="1"/>
</dbReference>
<keyword evidence="13" id="KW-0675">Receptor</keyword>
<dbReference type="PROSITE" id="PS00107">
    <property type="entry name" value="PROTEIN_KINASE_ATP"/>
    <property type="match status" value="1"/>
</dbReference>
<evidence type="ECO:0000256" key="13">
    <source>
        <dbReference type="ARBA" id="ARBA00023170"/>
    </source>
</evidence>
<feature type="binding site" evidence="14">
    <location>
        <position position="227"/>
    </location>
    <ligand>
        <name>ATP</name>
        <dbReference type="ChEBI" id="CHEBI:30616"/>
    </ligand>
</feature>
<dbReference type="Proteomes" id="UP000472263">
    <property type="component" value="Chromosome 21"/>
</dbReference>
<name>A0A668A5G1_9TELE</name>
<evidence type="ECO:0000256" key="1">
    <source>
        <dbReference type="ARBA" id="ARBA00004479"/>
    </source>
</evidence>
<keyword evidence="5" id="KW-0808">Transferase</keyword>
<dbReference type="Pfam" id="PF01064">
    <property type="entry name" value="Activin_recp"/>
    <property type="match status" value="1"/>
</dbReference>
<keyword evidence="20" id="KW-1185">Reference proteome</keyword>
<dbReference type="InterPro" id="IPR000719">
    <property type="entry name" value="Prot_kinase_dom"/>
</dbReference>
<dbReference type="GeneTree" id="ENSGT00940000156449"/>